<feature type="transmembrane region" description="Helical" evidence="1">
    <location>
        <begin position="103"/>
        <end position="125"/>
    </location>
</feature>
<feature type="transmembrane region" description="Helical" evidence="1">
    <location>
        <begin position="12"/>
        <end position="29"/>
    </location>
</feature>
<evidence type="ECO:0008006" key="5">
    <source>
        <dbReference type="Google" id="ProtNLM"/>
    </source>
</evidence>
<comment type="caution">
    <text evidence="3">The sequence shown here is derived from an EMBL/GenBank/DDBJ whole genome shotgun (WGS) entry which is preliminary data.</text>
</comment>
<dbReference type="EMBL" id="WKPR01000049">
    <property type="protein sequence ID" value="MSB22692.1"/>
    <property type="molecule type" value="Genomic_DNA"/>
</dbReference>
<keyword evidence="1" id="KW-0472">Membrane</keyword>
<dbReference type="Proteomes" id="UP000434475">
    <property type="component" value="Unassembled WGS sequence"/>
</dbReference>
<keyword evidence="1" id="KW-1133">Transmembrane helix</keyword>
<feature type="transmembrane region" description="Helical" evidence="1">
    <location>
        <begin position="77"/>
        <end position="97"/>
    </location>
</feature>
<reference evidence="3 4" key="1">
    <citation type="journal article" date="2019" name="Nat. Med.">
        <title>A library of human gut bacterial isolates paired with longitudinal multiomics data enables mechanistic microbiome research.</title>
        <authorList>
            <person name="Poyet M."/>
            <person name="Groussin M."/>
            <person name="Gibbons S.M."/>
            <person name="Avila-Pacheco J."/>
            <person name="Jiang X."/>
            <person name="Kearney S.M."/>
            <person name="Perrotta A.R."/>
            <person name="Berdy B."/>
            <person name="Zhao S."/>
            <person name="Lieberman T.D."/>
            <person name="Swanson P.K."/>
            <person name="Smith M."/>
            <person name="Roesemann S."/>
            <person name="Alexander J.E."/>
            <person name="Rich S.A."/>
            <person name="Livny J."/>
            <person name="Vlamakis H."/>
            <person name="Clish C."/>
            <person name="Bullock K."/>
            <person name="Deik A."/>
            <person name="Scott J."/>
            <person name="Pierce K.A."/>
            <person name="Xavier R.J."/>
            <person name="Alm E.J."/>
        </authorList>
    </citation>
    <scope>NUCLEOTIDE SEQUENCE [LARGE SCALE GENOMIC DNA]</scope>
    <source>
        <strain evidence="3 4">BIOML-A2</strain>
    </source>
</reference>
<gene>
    <name evidence="3" type="ORF">GKE97_24840</name>
    <name evidence="2" type="ORF">PNE06_01305</name>
</gene>
<dbReference type="PANTHER" id="PTHR40078:SF1">
    <property type="entry name" value="INTEGRAL MEMBRANE PROTEIN"/>
    <property type="match status" value="1"/>
</dbReference>
<evidence type="ECO:0000256" key="1">
    <source>
        <dbReference type="SAM" id="Phobius"/>
    </source>
</evidence>
<dbReference type="EMBL" id="JAQLWV010000002">
    <property type="protein sequence ID" value="MDB7931698.1"/>
    <property type="molecule type" value="Genomic_DNA"/>
</dbReference>
<name>A0A6I2RHP4_FLAPL</name>
<dbReference type="AlphaFoldDB" id="A0A6I2RHP4"/>
<evidence type="ECO:0000313" key="2">
    <source>
        <dbReference type="EMBL" id="MDB7931698.1"/>
    </source>
</evidence>
<reference evidence="2" key="2">
    <citation type="submission" date="2023-01" db="EMBL/GenBank/DDBJ databases">
        <title>Human gut microbiome strain richness.</title>
        <authorList>
            <person name="Chen-Liaw A."/>
        </authorList>
    </citation>
    <scope>NUCLEOTIDE SEQUENCE</scope>
    <source>
        <strain evidence="2">1001287st1_F4_1001285I_161205</strain>
    </source>
</reference>
<sequence>MRDGYVRRIAENALGALVSAVGIAMMLQANVGLEPWSVLQEGMSNTMGITYGTASILVGAVIIAVSLLCGEPIGLGTVLNIVLCAVFIDGIQAMGWIPQMDTLWGGLLMLAAGLEILVIGTWLYMRTALGAGPRDSLMVALARKTGRSVGICRATVEIAVIAAGWLLGGQVGIGTVISAVGLGSLFNLNFKLLHFRASELRQESLLETLRNLRRPGRKAS</sequence>
<feature type="transmembrane region" description="Helical" evidence="1">
    <location>
        <begin position="173"/>
        <end position="193"/>
    </location>
</feature>
<dbReference type="Proteomes" id="UP001211173">
    <property type="component" value="Unassembled WGS sequence"/>
</dbReference>
<organism evidence="3 4">
    <name type="scientific">Flavonifractor plautii</name>
    <name type="common">Fusobacterium plautii</name>
    <dbReference type="NCBI Taxonomy" id="292800"/>
    <lineage>
        <taxon>Bacteria</taxon>
        <taxon>Bacillati</taxon>
        <taxon>Bacillota</taxon>
        <taxon>Clostridia</taxon>
        <taxon>Eubacteriales</taxon>
        <taxon>Oscillospiraceae</taxon>
        <taxon>Flavonifractor</taxon>
    </lineage>
</organism>
<evidence type="ECO:0000313" key="4">
    <source>
        <dbReference type="Proteomes" id="UP000434475"/>
    </source>
</evidence>
<accession>A0A6I2RHP4</accession>
<feature type="transmembrane region" description="Helical" evidence="1">
    <location>
        <begin position="49"/>
        <end position="70"/>
    </location>
</feature>
<dbReference type="PANTHER" id="PTHR40078">
    <property type="entry name" value="INTEGRAL MEMBRANE PROTEIN-RELATED"/>
    <property type="match status" value="1"/>
</dbReference>
<keyword evidence="1" id="KW-0812">Transmembrane</keyword>
<proteinExistence type="predicted"/>
<dbReference type="InterPro" id="IPR038750">
    <property type="entry name" value="YczE/YyaS-like"/>
</dbReference>
<dbReference type="RefSeq" id="WP_009260847.1">
    <property type="nucleotide sequence ID" value="NZ_BAABXT010000001.1"/>
</dbReference>
<protein>
    <recommendedName>
        <fullName evidence="5">YitT family protein</fullName>
    </recommendedName>
</protein>
<dbReference type="Pfam" id="PF19700">
    <property type="entry name" value="DUF6198"/>
    <property type="match status" value="1"/>
</dbReference>
<feature type="transmembrane region" description="Helical" evidence="1">
    <location>
        <begin position="146"/>
        <end position="167"/>
    </location>
</feature>
<evidence type="ECO:0000313" key="3">
    <source>
        <dbReference type="EMBL" id="MSB22692.1"/>
    </source>
</evidence>